<dbReference type="GO" id="GO:0034486">
    <property type="term" value="P:vacuolar transmembrane transport"/>
    <property type="evidence" value="ECO:0007669"/>
    <property type="project" value="UniProtKB-ARBA"/>
</dbReference>
<dbReference type="Proteomes" id="UP001320420">
    <property type="component" value="Unassembled WGS sequence"/>
</dbReference>
<reference evidence="9 10" key="1">
    <citation type="submission" date="2024-02" db="EMBL/GenBank/DDBJ databases">
        <title>De novo assembly and annotation of 12 fungi associated with fruit tree decline syndrome in Ontario, Canada.</title>
        <authorList>
            <person name="Sulman M."/>
            <person name="Ellouze W."/>
            <person name="Ilyukhin E."/>
        </authorList>
    </citation>
    <scope>NUCLEOTIDE SEQUENCE [LARGE SCALE GENOMIC DNA]</scope>
    <source>
        <strain evidence="9 10">M11/M66-122</strain>
    </source>
</reference>
<gene>
    <name evidence="9" type="ORF">SLS62_008647</name>
</gene>
<feature type="transmembrane region" description="Helical" evidence="8">
    <location>
        <begin position="167"/>
        <end position="188"/>
    </location>
</feature>
<dbReference type="PANTHER" id="PTHR16201">
    <property type="entry name" value="SEVEN TRANSMEMBRANE PROTEIN 1-RELATED"/>
    <property type="match status" value="1"/>
</dbReference>
<dbReference type="Gene3D" id="1.20.1280.290">
    <property type="match status" value="2"/>
</dbReference>
<feature type="region of interest" description="Disordered" evidence="7">
    <location>
        <begin position="105"/>
        <end position="140"/>
    </location>
</feature>
<feature type="transmembrane region" description="Helical" evidence="8">
    <location>
        <begin position="277"/>
        <end position="296"/>
    </location>
</feature>
<comment type="subcellular location">
    <subcellularLocation>
        <location evidence="1">Membrane</location>
        <topology evidence="1">Multi-pass membrane protein</topology>
    </subcellularLocation>
</comment>
<evidence type="ECO:0000256" key="5">
    <source>
        <dbReference type="ARBA" id="ARBA00038039"/>
    </source>
</evidence>
<feature type="transmembrane region" description="Helical" evidence="8">
    <location>
        <begin position="13"/>
        <end position="36"/>
    </location>
</feature>
<dbReference type="SMART" id="SM00679">
    <property type="entry name" value="CTNS"/>
    <property type="match status" value="2"/>
</dbReference>
<dbReference type="InterPro" id="IPR051415">
    <property type="entry name" value="LAAT-1"/>
</dbReference>
<keyword evidence="4 8" id="KW-0472">Membrane</keyword>
<feature type="transmembrane region" description="Helical" evidence="8">
    <location>
        <begin position="208"/>
        <end position="228"/>
    </location>
</feature>
<evidence type="ECO:0000313" key="9">
    <source>
        <dbReference type="EMBL" id="KAK7748384.1"/>
    </source>
</evidence>
<feature type="transmembrane region" description="Helical" evidence="8">
    <location>
        <begin position="77"/>
        <end position="96"/>
    </location>
</feature>
<organism evidence="9 10">
    <name type="scientific">Diatrype stigma</name>
    <dbReference type="NCBI Taxonomy" id="117547"/>
    <lineage>
        <taxon>Eukaryota</taxon>
        <taxon>Fungi</taxon>
        <taxon>Dikarya</taxon>
        <taxon>Ascomycota</taxon>
        <taxon>Pezizomycotina</taxon>
        <taxon>Sordariomycetes</taxon>
        <taxon>Xylariomycetidae</taxon>
        <taxon>Xylariales</taxon>
        <taxon>Diatrypaceae</taxon>
        <taxon>Diatrype</taxon>
    </lineage>
</organism>
<comment type="catalytic activity">
    <reaction evidence="6">
        <text>L-histidine(out) + L-arginine(in) = L-histidine(in) + L-arginine(out)</text>
        <dbReference type="Rhea" id="RHEA:71063"/>
        <dbReference type="ChEBI" id="CHEBI:32682"/>
        <dbReference type="ChEBI" id="CHEBI:57595"/>
    </reaction>
</comment>
<keyword evidence="3 8" id="KW-1133">Transmembrane helix</keyword>
<sequence length="325" mass="35409">MTLSHHVLSVNEALSGIFGSISLTAWICLLIPQLITNYKAKSAEGLSMLFLAVWLFGDVANLSGALVTGLAPTATALAGYFCISDVILITQCLYYNTINARKARQRTQSTETDVSDEEPLLGRRRRTSSAGLPGSHRRHSIRHEESGFDSLKRVVTGEDDTPDRSPWLHNTLGIAAIWIVGAAGWFVSYRVGAWDGPETPDDPTDAETPVAIVGMVLGYASAVCYLCARIPQIIKNYREKSCEGLALLFFLLSLTGNITYGLSVFSYSQDREYIVKAIPWLLGSLGTVVEDFIIFYQFRIYDVKREPSVSGANGAVDDANGSAVA</sequence>
<feature type="transmembrane region" description="Helical" evidence="8">
    <location>
        <begin position="244"/>
        <end position="265"/>
    </location>
</feature>
<comment type="caution">
    <text evidence="9">The sequence shown here is derived from an EMBL/GenBank/DDBJ whole genome shotgun (WGS) entry which is preliminary data.</text>
</comment>
<evidence type="ECO:0000256" key="3">
    <source>
        <dbReference type="ARBA" id="ARBA00022989"/>
    </source>
</evidence>
<proteinExistence type="inferred from homology"/>
<dbReference type="AlphaFoldDB" id="A0AAN9YN07"/>
<evidence type="ECO:0000256" key="1">
    <source>
        <dbReference type="ARBA" id="ARBA00004141"/>
    </source>
</evidence>
<dbReference type="GO" id="GO:0015174">
    <property type="term" value="F:basic amino acid transmembrane transporter activity"/>
    <property type="evidence" value="ECO:0007669"/>
    <property type="project" value="UniProtKB-ARBA"/>
</dbReference>
<evidence type="ECO:0000256" key="2">
    <source>
        <dbReference type="ARBA" id="ARBA00022692"/>
    </source>
</evidence>
<evidence type="ECO:0000256" key="8">
    <source>
        <dbReference type="SAM" id="Phobius"/>
    </source>
</evidence>
<evidence type="ECO:0000313" key="10">
    <source>
        <dbReference type="Proteomes" id="UP001320420"/>
    </source>
</evidence>
<dbReference type="Pfam" id="PF04193">
    <property type="entry name" value="PQ-loop"/>
    <property type="match status" value="2"/>
</dbReference>
<keyword evidence="10" id="KW-1185">Reference proteome</keyword>
<evidence type="ECO:0000256" key="7">
    <source>
        <dbReference type="SAM" id="MobiDB-lite"/>
    </source>
</evidence>
<dbReference type="PANTHER" id="PTHR16201:SF44">
    <property type="entry name" value="SEVEN TRANSMEMBRANE PROTEIN 1"/>
    <property type="match status" value="1"/>
</dbReference>
<comment type="similarity">
    <text evidence="5">Belongs to the laat-1 family.</text>
</comment>
<evidence type="ECO:0008006" key="11">
    <source>
        <dbReference type="Google" id="ProtNLM"/>
    </source>
</evidence>
<evidence type="ECO:0000256" key="4">
    <source>
        <dbReference type="ARBA" id="ARBA00023136"/>
    </source>
</evidence>
<keyword evidence="2 8" id="KW-0812">Transmembrane</keyword>
<protein>
    <recommendedName>
        <fullName evidence="11">Vacuolar membrane PQ loop repeat protein</fullName>
    </recommendedName>
</protein>
<evidence type="ECO:0000256" key="6">
    <source>
        <dbReference type="ARBA" id="ARBA00050768"/>
    </source>
</evidence>
<accession>A0AAN9YN07</accession>
<dbReference type="FunFam" id="1.20.1280.290:FF:000009">
    <property type="entry name" value="PQ loop repeat family protein"/>
    <property type="match status" value="1"/>
</dbReference>
<dbReference type="FunFam" id="1.20.1280.290:FF:000012">
    <property type="entry name" value="Vacuolar membrane PQ loop repeat protein"/>
    <property type="match status" value="1"/>
</dbReference>
<dbReference type="EMBL" id="JAKJXP020000082">
    <property type="protein sequence ID" value="KAK7748384.1"/>
    <property type="molecule type" value="Genomic_DNA"/>
</dbReference>
<dbReference type="GO" id="GO:0098852">
    <property type="term" value="C:lytic vacuole membrane"/>
    <property type="evidence" value="ECO:0007669"/>
    <property type="project" value="UniProtKB-ARBA"/>
</dbReference>
<name>A0AAN9YN07_9PEZI</name>
<dbReference type="InterPro" id="IPR006603">
    <property type="entry name" value="PQ-loop_rpt"/>
</dbReference>
<feature type="transmembrane region" description="Helical" evidence="8">
    <location>
        <begin position="48"/>
        <end position="71"/>
    </location>
</feature>